<keyword evidence="4" id="KW-0472">Membrane</keyword>
<evidence type="ECO:0000256" key="3">
    <source>
        <dbReference type="ARBA" id="ARBA00022729"/>
    </source>
</evidence>
<accession>A0A2U2B7B6</accession>
<evidence type="ECO:0000313" key="9">
    <source>
        <dbReference type="Proteomes" id="UP000244956"/>
    </source>
</evidence>
<dbReference type="AlphaFoldDB" id="A0A2U2B7B6"/>
<evidence type="ECO:0000256" key="2">
    <source>
        <dbReference type="ARBA" id="ARBA00006275"/>
    </source>
</evidence>
<dbReference type="InterPro" id="IPR033985">
    <property type="entry name" value="SusD-like_N"/>
</dbReference>
<evidence type="ECO:0000259" key="7">
    <source>
        <dbReference type="Pfam" id="PF14322"/>
    </source>
</evidence>
<protein>
    <submittedName>
        <fullName evidence="8">RagB/SusD family nutrient uptake outer membrane protein</fullName>
    </submittedName>
</protein>
<dbReference type="InterPro" id="IPR012944">
    <property type="entry name" value="SusD_RagB_dom"/>
</dbReference>
<dbReference type="PROSITE" id="PS51257">
    <property type="entry name" value="PROKAR_LIPOPROTEIN"/>
    <property type="match status" value="1"/>
</dbReference>
<dbReference type="SUPFAM" id="SSF48452">
    <property type="entry name" value="TPR-like"/>
    <property type="match status" value="1"/>
</dbReference>
<organism evidence="8 9">
    <name type="scientific">Marinilabilia rubra</name>
    <dbReference type="NCBI Taxonomy" id="2162893"/>
    <lineage>
        <taxon>Bacteria</taxon>
        <taxon>Pseudomonadati</taxon>
        <taxon>Bacteroidota</taxon>
        <taxon>Bacteroidia</taxon>
        <taxon>Marinilabiliales</taxon>
        <taxon>Marinilabiliaceae</taxon>
        <taxon>Marinilabilia</taxon>
    </lineage>
</organism>
<dbReference type="GO" id="GO:0009279">
    <property type="term" value="C:cell outer membrane"/>
    <property type="evidence" value="ECO:0007669"/>
    <property type="project" value="UniProtKB-SubCell"/>
</dbReference>
<keyword evidence="5" id="KW-0998">Cell outer membrane</keyword>
<dbReference type="InterPro" id="IPR011990">
    <property type="entry name" value="TPR-like_helical_dom_sf"/>
</dbReference>
<dbReference type="Pfam" id="PF14322">
    <property type="entry name" value="SusD-like_3"/>
    <property type="match status" value="1"/>
</dbReference>
<dbReference type="Pfam" id="PF07980">
    <property type="entry name" value="SusD_RagB"/>
    <property type="match status" value="1"/>
</dbReference>
<evidence type="ECO:0000313" key="8">
    <source>
        <dbReference type="EMBL" id="PWD98958.1"/>
    </source>
</evidence>
<gene>
    <name evidence="8" type="ORF">DDZ16_13255</name>
</gene>
<dbReference type="OrthoDB" id="5694214at2"/>
<keyword evidence="3" id="KW-0732">Signal</keyword>
<comment type="similarity">
    <text evidence="2">Belongs to the SusD family.</text>
</comment>
<evidence type="ECO:0000256" key="4">
    <source>
        <dbReference type="ARBA" id="ARBA00023136"/>
    </source>
</evidence>
<comment type="subcellular location">
    <subcellularLocation>
        <location evidence="1">Cell outer membrane</location>
    </subcellularLocation>
</comment>
<dbReference type="EMBL" id="QEWP01000010">
    <property type="protein sequence ID" value="PWD98958.1"/>
    <property type="molecule type" value="Genomic_DNA"/>
</dbReference>
<evidence type="ECO:0000256" key="5">
    <source>
        <dbReference type="ARBA" id="ARBA00023237"/>
    </source>
</evidence>
<dbReference type="Proteomes" id="UP000244956">
    <property type="component" value="Unassembled WGS sequence"/>
</dbReference>
<comment type="caution">
    <text evidence="8">The sequence shown here is derived from an EMBL/GenBank/DDBJ whole genome shotgun (WGS) entry which is preliminary data.</text>
</comment>
<keyword evidence="9" id="KW-1185">Reference proteome</keyword>
<feature type="domain" description="RagB/SusD" evidence="6">
    <location>
        <begin position="313"/>
        <end position="649"/>
    </location>
</feature>
<proteinExistence type="inferred from homology"/>
<evidence type="ECO:0000259" key="6">
    <source>
        <dbReference type="Pfam" id="PF07980"/>
    </source>
</evidence>
<feature type="domain" description="SusD-like N-terminal" evidence="7">
    <location>
        <begin position="103"/>
        <end position="232"/>
    </location>
</feature>
<dbReference type="Gene3D" id="1.25.40.390">
    <property type="match status" value="1"/>
</dbReference>
<name>A0A2U2B7B6_9BACT</name>
<evidence type="ECO:0000256" key="1">
    <source>
        <dbReference type="ARBA" id="ARBA00004442"/>
    </source>
</evidence>
<reference evidence="8 9" key="1">
    <citation type="submission" date="2018-05" db="EMBL/GenBank/DDBJ databases">
        <title>Marinilabilia rubrum sp. nov., isolated from saltern sediment.</title>
        <authorList>
            <person name="Zhang R."/>
        </authorList>
    </citation>
    <scope>NUCLEOTIDE SEQUENCE [LARGE SCALE GENOMIC DNA]</scope>
    <source>
        <strain evidence="8 9">WTE16</strain>
    </source>
</reference>
<sequence length="657" mass="74006">MNILKKYFVILGILLAVFACNDTLELEPLDKVSGKVLFETEEGIKTVVADMYKRIPVENFWYRPTGNFAGFNNKNAESAGAMIATDHFTDDACLSHGSGWSLTANYWPYGNIRYANIFLETVEESKGNLSEPVYNRLISEGHFFRAYIYFGMAKRYGGVPLIDRLLDDEYQPGSDNENLNIPRSTEKETFDFILADLDEAVKYLPESTPPDKEGKFRATKWAAYGLMSRVALFAASTGKYNSNADVAGEAFDKKLAFGITPAEADEYYQKCISASEAIIDNSGKSLFQPNPGSPAEAAFNFLGLFHQDITDGNEIIFKQGFIPEAAAETQGHRYDGLNTPHQLNQGYHVDGRYSVSLDIVDVFEDYSDDGSGNSVKVKTRTDGNESYTFSDISDGFDADLPFIKYDSPLDAFADKDARLHASVMLPYSNWRNTEIVVQGGLITPTGTQQIFVNQSAQGLDGNTYYVYGAAGNSLFSGFYGLNFWQDGNYYSTGFGVKKYLDIKDVDRGRNSDTDWIDIRLAEIYLNYAEAVIESGSGDAAKARNLLNALRQRAGHTDNIPLTLENVLKERRVELAFEGHRYWDLMRRRDVHELFQNYKREALVPVLDLRENPPKYILVRTNQYHDERAGGRTVFDHEYYRPIPGRNTNNLIDNPNYN</sequence>
<dbReference type="RefSeq" id="WP_109264957.1">
    <property type="nucleotide sequence ID" value="NZ_QEWP01000010.1"/>
</dbReference>